<evidence type="ECO:0000313" key="10">
    <source>
        <dbReference type="Proteomes" id="UP000001811"/>
    </source>
</evidence>
<reference evidence="9" key="2">
    <citation type="submission" date="2025-08" db="UniProtKB">
        <authorList>
            <consortium name="Ensembl"/>
        </authorList>
    </citation>
    <scope>IDENTIFICATION</scope>
    <source>
        <strain evidence="9">Thorbecke</strain>
    </source>
</reference>
<dbReference type="Proteomes" id="UP000001811">
    <property type="component" value="Chromosome X"/>
</dbReference>
<dbReference type="AlphaFoldDB" id="G1ST50"/>
<comment type="similarity">
    <text evidence="1">Belongs to the TEX13 family.</text>
</comment>
<dbReference type="Ensembl" id="ENSOCUT00000007473.3">
    <property type="protein sequence ID" value="ENSOCUP00000006464.3"/>
    <property type="gene ID" value="ENSOCUG00000007475.3"/>
</dbReference>
<feature type="compositionally biased region" description="Basic and acidic residues" evidence="7">
    <location>
        <begin position="368"/>
        <end position="377"/>
    </location>
</feature>
<dbReference type="Gene3D" id="4.10.1060.10">
    <property type="entry name" value="Zinc finger, RanBP2-type"/>
    <property type="match status" value="1"/>
</dbReference>
<dbReference type="PANTHER" id="PTHR23111">
    <property type="entry name" value="ZINC FINGER PROTEIN"/>
    <property type="match status" value="1"/>
</dbReference>
<feature type="region of interest" description="Disordered" evidence="7">
    <location>
        <begin position="357"/>
        <end position="387"/>
    </location>
</feature>
<dbReference type="Pfam" id="PF00641">
    <property type="entry name" value="Zn_ribbon_RanBP"/>
    <property type="match status" value="1"/>
</dbReference>
<accession>G1ST50</accession>
<keyword evidence="4" id="KW-0862">Zinc</keyword>
<dbReference type="InParanoid" id="G1ST50"/>
<keyword evidence="6" id="KW-0175">Coiled coil</keyword>
<feature type="domain" description="RanBP2-type" evidence="8">
    <location>
        <begin position="389"/>
        <end position="413"/>
    </location>
</feature>
<keyword evidence="3 5" id="KW-0863">Zinc-finger</keyword>
<sequence length="421" mass="46807">MALKPEDPCSGFRHRKVIDFINQKMDMHQKGSKFYCDNMPLSWEEVENKLQVVLEDSEVSKEAKEACAWGSLALGVRLSRRQGQLQGRRVRWLHDFAKLHKSAAQALASEMKELRAQHEMERKEAAFRLQLAHAKVAELQKERDMLSWKLLQAVRLLNSQQEPRLPTRASSAAGAPPHPSLSLLPPDPTSVPATLLQELNSRCEWVTERPVLAKARRAATGVLGGQEEAAAATGTSRRGRKKREVEIVPLEATQKRSGGLPRLLGAVGRKHDKSGKQREGDLRSVETAMFYFSGTLNAGPTASQALLPVQLPASFSYPYTPPFPAPSTPPLATARVPAPAAPQTFPHWSASDIGLWSATGAQGVDPPEPQRDEKDSEAQQQRRPPVFRRPGDWDCPWCNAVNFSRREMCFRCGRGIWLQSP</sequence>
<evidence type="ECO:0000259" key="8">
    <source>
        <dbReference type="PROSITE" id="PS50199"/>
    </source>
</evidence>
<dbReference type="PROSITE" id="PS50199">
    <property type="entry name" value="ZF_RANBP2_2"/>
    <property type="match status" value="1"/>
</dbReference>
<dbReference type="PROSITE" id="PS01358">
    <property type="entry name" value="ZF_RANBP2_1"/>
    <property type="match status" value="1"/>
</dbReference>
<dbReference type="GO" id="GO:0008270">
    <property type="term" value="F:zinc ion binding"/>
    <property type="evidence" value="ECO:0007669"/>
    <property type="project" value="UniProtKB-KW"/>
</dbReference>
<dbReference type="SUPFAM" id="SSF90209">
    <property type="entry name" value="Ran binding protein zinc finger-like"/>
    <property type="match status" value="1"/>
</dbReference>
<reference evidence="9" key="3">
    <citation type="submission" date="2025-09" db="UniProtKB">
        <authorList>
            <consortium name="Ensembl"/>
        </authorList>
    </citation>
    <scope>IDENTIFICATION</scope>
    <source>
        <strain evidence="9">Thorbecke</strain>
    </source>
</reference>
<evidence type="ECO:0000256" key="3">
    <source>
        <dbReference type="ARBA" id="ARBA00022771"/>
    </source>
</evidence>
<evidence type="ECO:0000256" key="5">
    <source>
        <dbReference type="PROSITE-ProRule" id="PRU00322"/>
    </source>
</evidence>
<dbReference type="Bgee" id="ENSOCUG00000007475">
    <property type="expression patterns" value="Expressed in testis"/>
</dbReference>
<name>G1ST50_RABIT</name>
<evidence type="ECO:0000256" key="4">
    <source>
        <dbReference type="ARBA" id="ARBA00022833"/>
    </source>
</evidence>
<evidence type="ECO:0000256" key="7">
    <source>
        <dbReference type="SAM" id="MobiDB-lite"/>
    </source>
</evidence>
<proteinExistence type="inferred from homology"/>
<dbReference type="STRING" id="9986.ENSOCUP00000006464"/>
<protein>
    <recommendedName>
        <fullName evidence="8">RanBP2-type domain-containing protein</fullName>
    </recommendedName>
</protein>
<dbReference type="Pfam" id="PF15186">
    <property type="entry name" value="TEX13"/>
    <property type="match status" value="1"/>
</dbReference>
<feature type="region of interest" description="Disordered" evidence="7">
    <location>
        <begin position="261"/>
        <end position="281"/>
    </location>
</feature>
<dbReference type="PaxDb" id="9986-ENSOCUP00000006464"/>
<dbReference type="GeneTree" id="ENSGT00940000161342"/>
<dbReference type="SMART" id="SM00547">
    <property type="entry name" value="ZnF_RBZ"/>
    <property type="match status" value="1"/>
</dbReference>
<dbReference type="PANTHER" id="PTHR23111:SF64">
    <property type="entry name" value="TESTIS-EXPRESSED PROTEIN 13A"/>
    <property type="match status" value="1"/>
</dbReference>
<dbReference type="GO" id="GO:0003729">
    <property type="term" value="F:mRNA binding"/>
    <property type="evidence" value="ECO:0007669"/>
    <property type="project" value="TreeGrafter"/>
</dbReference>
<evidence type="ECO:0000256" key="6">
    <source>
        <dbReference type="SAM" id="Coils"/>
    </source>
</evidence>
<gene>
    <name evidence="9" type="primary">TEX13B</name>
</gene>
<organism evidence="9 10">
    <name type="scientific">Oryctolagus cuniculus</name>
    <name type="common">Rabbit</name>
    <dbReference type="NCBI Taxonomy" id="9986"/>
    <lineage>
        <taxon>Eukaryota</taxon>
        <taxon>Metazoa</taxon>
        <taxon>Chordata</taxon>
        <taxon>Craniata</taxon>
        <taxon>Vertebrata</taxon>
        <taxon>Euteleostomi</taxon>
        <taxon>Mammalia</taxon>
        <taxon>Eutheria</taxon>
        <taxon>Euarchontoglires</taxon>
        <taxon>Glires</taxon>
        <taxon>Lagomorpha</taxon>
        <taxon>Leporidae</taxon>
        <taxon>Oryctolagus</taxon>
    </lineage>
</organism>
<keyword evidence="10" id="KW-1185">Reference proteome</keyword>
<evidence type="ECO:0000256" key="2">
    <source>
        <dbReference type="ARBA" id="ARBA00022723"/>
    </source>
</evidence>
<evidence type="ECO:0000313" key="9">
    <source>
        <dbReference type="Ensembl" id="ENSOCUP00000006464.3"/>
    </source>
</evidence>
<keyword evidence="2" id="KW-0479">Metal-binding</keyword>
<dbReference type="OrthoDB" id="448399at2759"/>
<dbReference type="EMBL" id="AAGW02041291">
    <property type="status" value="NOT_ANNOTATED_CDS"/>
    <property type="molecule type" value="Genomic_DNA"/>
</dbReference>
<dbReference type="HOGENOM" id="CLU_080055_0_0_1"/>
<feature type="coiled-coil region" evidence="6">
    <location>
        <begin position="97"/>
        <end position="124"/>
    </location>
</feature>
<reference evidence="9 10" key="1">
    <citation type="journal article" date="2011" name="Nature">
        <title>A high-resolution map of human evolutionary constraint using 29 mammals.</title>
        <authorList>
            <person name="Lindblad-Toh K."/>
            <person name="Garber M."/>
            <person name="Zuk O."/>
            <person name="Lin M.F."/>
            <person name="Parker B.J."/>
            <person name="Washietl S."/>
            <person name="Kheradpour P."/>
            <person name="Ernst J."/>
            <person name="Jordan G."/>
            <person name="Mauceli E."/>
            <person name="Ward L.D."/>
            <person name="Lowe C.B."/>
            <person name="Holloway A.K."/>
            <person name="Clamp M."/>
            <person name="Gnerre S."/>
            <person name="Alfoldi J."/>
            <person name="Beal K."/>
            <person name="Chang J."/>
            <person name="Clawson H."/>
            <person name="Cuff J."/>
            <person name="Di Palma F."/>
            <person name="Fitzgerald S."/>
            <person name="Flicek P."/>
            <person name="Guttman M."/>
            <person name="Hubisz M.J."/>
            <person name="Jaffe D.B."/>
            <person name="Jungreis I."/>
            <person name="Kent W.J."/>
            <person name="Kostka D."/>
            <person name="Lara M."/>
            <person name="Martins A.L."/>
            <person name="Massingham T."/>
            <person name="Moltke I."/>
            <person name="Raney B.J."/>
            <person name="Rasmussen M.D."/>
            <person name="Robinson J."/>
            <person name="Stark A."/>
            <person name="Vilella A.J."/>
            <person name="Wen J."/>
            <person name="Xie X."/>
            <person name="Zody M.C."/>
            <person name="Baldwin J."/>
            <person name="Bloom T."/>
            <person name="Chin C.W."/>
            <person name="Heiman D."/>
            <person name="Nicol R."/>
            <person name="Nusbaum C."/>
            <person name="Young S."/>
            <person name="Wilkinson J."/>
            <person name="Worley K.C."/>
            <person name="Kovar C.L."/>
            <person name="Muzny D.M."/>
            <person name="Gibbs R.A."/>
            <person name="Cree A."/>
            <person name="Dihn H.H."/>
            <person name="Fowler G."/>
            <person name="Jhangiani S."/>
            <person name="Joshi V."/>
            <person name="Lee S."/>
            <person name="Lewis L.R."/>
            <person name="Nazareth L.V."/>
            <person name="Okwuonu G."/>
            <person name="Santibanez J."/>
            <person name="Warren W.C."/>
            <person name="Mardis E.R."/>
            <person name="Weinstock G.M."/>
            <person name="Wilson R.K."/>
            <person name="Delehaunty K."/>
            <person name="Dooling D."/>
            <person name="Fronik C."/>
            <person name="Fulton L."/>
            <person name="Fulton B."/>
            <person name="Graves T."/>
            <person name="Minx P."/>
            <person name="Sodergren E."/>
            <person name="Birney E."/>
            <person name="Margulies E.H."/>
            <person name="Herrero J."/>
            <person name="Green E.D."/>
            <person name="Haussler D."/>
            <person name="Siepel A."/>
            <person name="Goldman N."/>
            <person name="Pollard K.S."/>
            <person name="Pedersen J.S."/>
            <person name="Lander E.S."/>
            <person name="Kellis M."/>
        </authorList>
    </citation>
    <scope>NUCLEOTIDE SEQUENCE [LARGE SCALE GENOMIC DNA]</scope>
    <source>
        <strain evidence="9 10">Thorbecke inbred</strain>
    </source>
</reference>
<dbReference type="InterPro" id="IPR036443">
    <property type="entry name" value="Znf_RanBP2_sf"/>
</dbReference>
<feature type="region of interest" description="Disordered" evidence="7">
    <location>
        <begin position="162"/>
        <end position="187"/>
    </location>
</feature>
<evidence type="ECO:0000256" key="1">
    <source>
        <dbReference type="ARBA" id="ARBA00008287"/>
    </source>
</evidence>
<dbReference type="InterPro" id="IPR001876">
    <property type="entry name" value="Znf_RanBP2"/>
</dbReference>
<dbReference type="eggNOG" id="ENOG502RWXQ">
    <property type="taxonomic scope" value="Eukaryota"/>
</dbReference>
<dbReference type="InterPro" id="IPR028193">
    <property type="entry name" value="TEX13A-D_N"/>
</dbReference>
<feature type="compositionally biased region" description="Low complexity" evidence="7">
    <location>
        <begin position="169"/>
        <end position="184"/>
    </location>
</feature>